<feature type="domain" description="SET" evidence="11">
    <location>
        <begin position="855"/>
        <end position="1042"/>
    </location>
</feature>
<keyword evidence="5" id="KW-0949">S-adenosyl-L-methionine</keyword>
<dbReference type="Gene3D" id="2.30.280.10">
    <property type="entry name" value="SRA-YDG"/>
    <property type="match status" value="1"/>
</dbReference>
<gene>
    <name evidence="15" type="ORF">H5410_009813</name>
</gene>
<keyword evidence="10" id="KW-0812">Transmembrane</keyword>
<dbReference type="InterPro" id="IPR003105">
    <property type="entry name" value="SRA_YDG"/>
</dbReference>
<keyword evidence="7 8" id="KW-0539">Nucleus</keyword>
<dbReference type="SUPFAM" id="SSF88697">
    <property type="entry name" value="PUA domain-like"/>
    <property type="match status" value="1"/>
</dbReference>
<dbReference type="Pfam" id="PF02182">
    <property type="entry name" value="SAD_SRA"/>
    <property type="match status" value="1"/>
</dbReference>
<dbReference type="GO" id="GO:0003690">
    <property type="term" value="F:double-stranded DNA binding"/>
    <property type="evidence" value="ECO:0007669"/>
    <property type="project" value="TreeGrafter"/>
</dbReference>
<dbReference type="SMART" id="SM00468">
    <property type="entry name" value="PreSET"/>
    <property type="match status" value="1"/>
</dbReference>
<evidence type="ECO:0000259" key="14">
    <source>
        <dbReference type="PROSITE" id="PS51015"/>
    </source>
</evidence>
<sequence>MVVPCVAELSDPVNDAMVPRRCSARLKNLKSEQEAQRERQRVRCGSNDDSVLEKKPKVYKKSKVVTSSQAQAPNNDVIVSTVDNDDVTITNVAAPNDCTDHPVPETSLNPQLSGNGTEKSSHARVTETIRRFNKHYLHFVQEEEIRCGRAQADQKTKKNSKSKEAEDDGKRSSKRPDLKAISKMISEKEVLNRERIGSLPGIDVGHQFFSRAEMVVVGFHNHWLNGIDCVGQSAGKKGEYKGYSLPLAVSIVVSGQYEDDQDNYEEVVYTGQGGNDLLGNKRQIKDQVMERGNLGLKNCMEQSVPVRVTRGHRCVNSYVGKVYTYDGLYKVVNYWAEKGISGFTVYKFRLKRIEGQPVLTTNQTSKGKGKVVRRWKRTEPLAEFFCARNFNNYGRYISLINVSGRRRSVIIISQLTFNSGWDIIADKVRRFILSQKMEENRVRKSLKPLEIAVEDGSKLRKRCSYEITSNGQRLELKEMEQKSQKRRLSKTLASFSPCSCGQNSQQKSPLEKRGRGELLSNSEHSSSEFQAKIETEASNWVNAHILELSNTYGMAFECFEKEILALLLKIDKRKSELDKEGLEKNSGTPKSRTLSLGFSVRFVHLILGMRNFSGGRNWQQSGNSVMVHRLLVETFNTNRKMEERRGCNRITNVMSDFSNWIEDMELHDTHLIGGKFTLFRGVESTYDWEIVRIANLLQLLSTFPDILEVPDKVHFTRGCIPNSISEIRGLVCEDISGGLEDIPIPATNLVDDPPVAPSGKNPLSFINFCSLTYSRDIICAKGIKFPSAPTGCNCHGSCLDPRVCSCAKLNGSEFPYVHKDGGRLIEPKAVVFECGPNCGCGPACVNRTSQKGLRYRLEVFRTPNKGWGVRSWDYIPSGATICEYTGLLKKTDQIDPAADNNYVFDIDCLQTMKGLDGREASFSLRSGIMTIALFSHLALVLLFGFVFLFTSFSYVLLQRRLGEVSLPGYWHNDAEKTSDGGPEYCIDAVSVGNVARFINHSCQPNLFVQCVLSTHHDIGLARVVLMAADNIPPLQELTYDYGYVLDSVMDHEGKVKQMACYCGAADCRKRLF</sequence>
<feature type="compositionally biased region" description="Polar residues" evidence="9">
    <location>
        <begin position="106"/>
        <end position="118"/>
    </location>
</feature>
<feature type="region of interest" description="Disordered" evidence="9">
    <location>
        <begin position="94"/>
        <end position="124"/>
    </location>
</feature>
<evidence type="ECO:0008006" key="17">
    <source>
        <dbReference type="Google" id="ProtNLM"/>
    </source>
</evidence>
<evidence type="ECO:0000259" key="12">
    <source>
        <dbReference type="PROSITE" id="PS50867"/>
    </source>
</evidence>
<keyword evidence="16" id="KW-1185">Reference proteome</keyword>
<dbReference type="PROSITE" id="PS51575">
    <property type="entry name" value="SAM_MT43_SUVAR39_2"/>
    <property type="match status" value="1"/>
</dbReference>
<dbReference type="SMART" id="SM00317">
    <property type="entry name" value="SET"/>
    <property type="match status" value="1"/>
</dbReference>
<dbReference type="InterPro" id="IPR051357">
    <property type="entry name" value="H3K9_HMTase_SUVAR3-9"/>
</dbReference>
<dbReference type="GO" id="GO:0042054">
    <property type="term" value="F:histone methyltransferase activity"/>
    <property type="evidence" value="ECO:0007669"/>
    <property type="project" value="InterPro"/>
</dbReference>
<evidence type="ECO:0000313" key="16">
    <source>
        <dbReference type="Proteomes" id="UP000824120"/>
    </source>
</evidence>
<keyword evidence="10" id="KW-0472">Membrane</keyword>
<keyword evidence="3" id="KW-0489">Methyltransferase</keyword>
<evidence type="ECO:0000313" key="15">
    <source>
        <dbReference type="EMBL" id="KAG5624595.1"/>
    </source>
</evidence>
<evidence type="ECO:0000259" key="11">
    <source>
        <dbReference type="PROSITE" id="PS50280"/>
    </source>
</evidence>
<dbReference type="InterPro" id="IPR046341">
    <property type="entry name" value="SET_dom_sf"/>
</dbReference>
<dbReference type="GO" id="GO:0032259">
    <property type="term" value="P:methylation"/>
    <property type="evidence" value="ECO:0007669"/>
    <property type="project" value="UniProtKB-KW"/>
</dbReference>
<dbReference type="Proteomes" id="UP000824120">
    <property type="component" value="Chromosome 2"/>
</dbReference>
<dbReference type="InterPro" id="IPR036987">
    <property type="entry name" value="SRA-YDG_sf"/>
</dbReference>
<dbReference type="SUPFAM" id="SSF82199">
    <property type="entry name" value="SET domain"/>
    <property type="match status" value="1"/>
</dbReference>
<feature type="domain" description="YDG" evidence="14">
    <location>
        <begin position="197"/>
        <end position="352"/>
    </location>
</feature>
<dbReference type="Gene3D" id="2.170.270.10">
    <property type="entry name" value="SET domain"/>
    <property type="match status" value="1"/>
</dbReference>
<dbReference type="PROSITE" id="PS51015">
    <property type="entry name" value="YDG"/>
    <property type="match status" value="1"/>
</dbReference>
<evidence type="ECO:0000256" key="8">
    <source>
        <dbReference type="PROSITE-ProRule" id="PRU00358"/>
    </source>
</evidence>
<feature type="domain" description="Post-SET" evidence="13">
    <location>
        <begin position="1056"/>
        <end position="1072"/>
    </location>
</feature>
<organism evidence="15 16">
    <name type="scientific">Solanum commersonii</name>
    <name type="common">Commerson's wild potato</name>
    <name type="synonym">Commerson's nightshade</name>
    <dbReference type="NCBI Taxonomy" id="4109"/>
    <lineage>
        <taxon>Eukaryota</taxon>
        <taxon>Viridiplantae</taxon>
        <taxon>Streptophyta</taxon>
        <taxon>Embryophyta</taxon>
        <taxon>Tracheophyta</taxon>
        <taxon>Spermatophyta</taxon>
        <taxon>Magnoliopsida</taxon>
        <taxon>eudicotyledons</taxon>
        <taxon>Gunneridae</taxon>
        <taxon>Pentapetalae</taxon>
        <taxon>asterids</taxon>
        <taxon>lamiids</taxon>
        <taxon>Solanales</taxon>
        <taxon>Solanaceae</taxon>
        <taxon>Solanoideae</taxon>
        <taxon>Solaneae</taxon>
        <taxon>Solanum</taxon>
    </lineage>
</organism>
<dbReference type="PANTHER" id="PTHR45660:SF94">
    <property type="entry name" value="HISTONE-LYSINE N-METHYLTRANSFERASE, H3 LYSINE-9 SPECIFIC SUVH4"/>
    <property type="match status" value="1"/>
</dbReference>
<keyword evidence="2" id="KW-0158">Chromosome</keyword>
<dbReference type="EMBL" id="JACXVP010000002">
    <property type="protein sequence ID" value="KAG5624595.1"/>
    <property type="molecule type" value="Genomic_DNA"/>
</dbReference>
<feature type="region of interest" description="Disordered" evidence="9">
    <location>
        <begin position="148"/>
        <end position="178"/>
    </location>
</feature>
<dbReference type="AlphaFoldDB" id="A0A9J6AJV1"/>
<dbReference type="InterPro" id="IPR007728">
    <property type="entry name" value="Pre-SET_dom"/>
</dbReference>
<evidence type="ECO:0000259" key="13">
    <source>
        <dbReference type="PROSITE" id="PS50868"/>
    </source>
</evidence>
<dbReference type="InterPro" id="IPR003616">
    <property type="entry name" value="Post-SET_dom"/>
</dbReference>
<feature type="region of interest" description="Disordered" evidence="9">
    <location>
        <begin position="29"/>
        <end position="48"/>
    </location>
</feature>
<dbReference type="PROSITE" id="PS50867">
    <property type="entry name" value="PRE_SET"/>
    <property type="match status" value="1"/>
</dbReference>
<proteinExistence type="predicted"/>
<dbReference type="PROSITE" id="PS50868">
    <property type="entry name" value="POST_SET"/>
    <property type="match status" value="1"/>
</dbReference>
<dbReference type="SMART" id="SM00466">
    <property type="entry name" value="SRA"/>
    <property type="match status" value="1"/>
</dbReference>
<evidence type="ECO:0000256" key="7">
    <source>
        <dbReference type="ARBA" id="ARBA00023242"/>
    </source>
</evidence>
<keyword evidence="6" id="KW-0156">Chromatin regulator</keyword>
<dbReference type="GO" id="GO:0008270">
    <property type="term" value="F:zinc ion binding"/>
    <property type="evidence" value="ECO:0007669"/>
    <property type="project" value="InterPro"/>
</dbReference>
<comment type="caution">
    <text evidence="15">The sequence shown here is derived from an EMBL/GenBank/DDBJ whole genome shotgun (WGS) entry which is preliminary data.</text>
</comment>
<feature type="compositionally biased region" description="Polar residues" evidence="9">
    <location>
        <begin position="496"/>
        <end position="508"/>
    </location>
</feature>
<evidence type="ECO:0000256" key="1">
    <source>
        <dbReference type="ARBA" id="ARBA00004286"/>
    </source>
</evidence>
<reference evidence="15 16" key="1">
    <citation type="submission" date="2020-09" db="EMBL/GenBank/DDBJ databases">
        <title>De no assembly of potato wild relative species, Solanum commersonii.</title>
        <authorList>
            <person name="Cho K."/>
        </authorList>
    </citation>
    <scope>NUCLEOTIDE SEQUENCE [LARGE SCALE GENOMIC DNA]</scope>
    <source>
        <strain evidence="15">LZ3.2</strain>
        <tissue evidence="15">Leaf</tissue>
    </source>
</reference>
<evidence type="ECO:0000256" key="2">
    <source>
        <dbReference type="ARBA" id="ARBA00022454"/>
    </source>
</evidence>
<feature type="transmembrane region" description="Helical" evidence="10">
    <location>
        <begin position="933"/>
        <end position="957"/>
    </location>
</feature>
<dbReference type="Pfam" id="PF00856">
    <property type="entry name" value="SET"/>
    <property type="match status" value="1"/>
</dbReference>
<dbReference type="OrthoDB" id="5792673at2759"/>
<evidence type="ECO:0000256" key="6">
    <source>
        <dbReference type="ARBA" id="ARBA00022853"/>
    </source>
</evidence>
<keyword evidence="4" id="KW-0808">Transferase</keyword>
<feature type="compositionally biased region" description="Basic and acidic residues" evidence="9">
    <location>
        <begin position="29"/>
        <end position="41"/>
    </location>
</feature>
<dbReference type="GO" id="GO:0005634">
    <property type="term" value="C:nucleus"/>
    <property type="evidence" value="ECO:0007669"/>
    <property type="project" value="UniProtKB-SubCell"/>
</dbReference>
<dbReference type="InterPro" id="IPR001214">
    <property type="entry name" value="SET_dom"/>
</dbReference>
<protein>
    <recommendedName>
        <fullName evidence="17">Histone-lysine N-methyltransferase, H3 lysine-9 specific SUVH4</fullName>
    </recommendedName>
</protein>
<evidence type="ECO:0000256" key="3">
    <source>
        <dbReference type="ARBA" id="ARBA00022603"/>
    </source>
</evidence>
<evidence type="ECO:0000256" key="5">
    <source>
        <dbReference type="ARBA" id="ARBA00022691"/>
    </source>
</evidence>
<dbReference type="PANTHER" id="PTHR45660">
    <property type="entry name" value="HISTONE-LYSINE N-METHYLTRANSFERASE SETMAR"/>
    <property type="match status" value="1"/>
</dbReference>
<accession>A0A9J6AJV1</accession>
<evidence type="ECO:0000256" key="9">
    <source>
        <dbReference type="SAM" id="MobiDB-lite"/>
    </source>
</evidence>
<dbReference type="PROSITE" id="PS50280">
    <property type="entry name" value="SET"/>
    <property type="match status" value="1"/>
</dbReference>
<comment type="subcellular location">
    <subcellularLocation>
        <location evidence="1">Chromosome</location>
    </subcellularLocation>
    <subcellularLocation>
        <location evidence="8">Nucleus</location>
    </subcellularLocation>
</comment>
<dbReference type="InterPro" id="IPR025794">
    <property type="entry name" value="H3-K9-MeTrfase_plant"/>
</dbReference>
<dbReference type="InterPro" id="IPR015947">
    <property type="entry name" value="PUA-like_sf"/>
</dbReference>
<feature type="domain" description="Pre-SET" evidence="12">
    <location>
        <begin position="790"/>
        <end position="852"/>
    </location>
</feature>
<evidence type="ECO:0000256" key="4">
    <source>
        <dbReference type="ARBA" id="ARBA00022679"/>
    </source>
</evidence>
<dbReference type="GO" id="GO:0005694">
    <property type="term" value="C:chromosome"/>
    <property type="evidence" value="ECO:0007669"/>
    <property type="project" value="UniProtKB-SubCell"/>
</dbReference>
<feature type="region of interest" description="Disordered" evidence="9">
    <location>
        <begin position="496"/>
        <end position="525"/>
    </location>
</feature>
<keyword evidence="10" id="KW-1133">Transmembrane helix</keyword>
<evidence type="ECO:0000256" key="10">
    <source>
        <dbReference type="SAM" id="Phobius"/>
    </source>
</evidence>
<name>A0A9J6AJV1_SOLCO</name>
<dbReference type="Pfam" id="PF05033">
    <property type="entry name" value="Pre-SET"/>
    <property type="match status" value="1"/>
</dbReference>